<evidence type="ECO:0000313" key="1">
    <source>
        <dbReference type="EMBL" id="QRG06138.1"/>
    </source>
</evidence>
<organism evidence="1 2">
    <name type="scientific">Xanthobacter dioxanivorans</name>
    <dbReference type="NCBI Taxonomy" id="2528964"/>
    <lineage>
        <taxon>Bacteria</taxon>
        <taxon>Pseudomonadati</taxon>
        <taxon>Pseudomonadota</taxon>
        <taxon>Alphaproteobacteria</taxon>
        <taxon>Hyphomicrobiales</taxon>
        <taxon>Xanthobacteraceae</taxon>
        <taxon>Xanthobacter</taxon>
    </lineage>
</organism>
<dbReference type="AlphaFoldDB" id="A0A974PMP4"/>
<evidence type="ECO:0000313" key="2">
    <source>
        <dbReference type="Proteomes" id="UP000596427"/>
    </source>
</evidence>
<dbReference type="RefSeq" id="WP_203193017.1">
    <property type="nucleotide sequence ID" value="NZ_CP063362.1"/>
</dbReference>
<reference evidence="1 2" key="1">
    <citation type="submission" date="2020-10" db="EMBL/GenBank/DDBJ databases">
        <title>Degradation of 1,4-Dioxane by Xanthobacter sp. YN2, via a Novel Group-2 Soluble Di-Iron Monooxygenase.</title>
        <authorList>
            <person name="Ma F."/>
            <person name="Wang Y."/>
            <person name="Yang J."/>
            <person name="Guo H."/>
            <person name="Su D."/>
            <person name="Yu L."/>
        </authorList>
    </citation>
    <scope>NUCLEOTIDE SEQUENCE [LARGE SCALE GENOMIC DNA]</scope>
    <source>
        <strain evidence="1 2">YN2</strain>
    </source>
</reference>
<name>A0A974PMP4_9HYPH</name>
<keyword evidence="2" id="KW-1185">Reference proteome</keyword>
<dbReference type="KEGG" id="xdi:EZH22_24640"/>
<protein>
    <submittedName>
        <fullName evidence="1">Uncharacterized protein</fullName>
    </submittedName>
</protein>
<gene>
    <name evidence="1" type="ORF">EZH22_24640</name>
</gene>
<accession>A0A974PMP4</accession>
<proteinExistence type="predicted"/>
<dbReference type="EMBL" id="CP063362">
    <property type="protein sequence ID" value="QRG06138.1"/>
    <property type="molecule type" value="Genomic_DNA"/>
</dbReference>
<sequence length="64" mass="7274">MKKPDRVIELQRQLKICREALLKIEHGTRDPAGVAGEALYQIMPNDPKYPLQGIVGHEPKRVAR</sequence>
<dbReference type="Proteomes" id="UP000596427">
    <property type="component" value="Chromosome"/>
</dbReference>